<dbReference type="PANTHER" id="PTHR43335">
    <property type="entry name" value="ABC TRANSPORTER, ATP-BINDING PROTEIN"/>
    <property type="match status" value="1"/>
</dbReference>
<comment type="caution">
    <text evidence="3">The sequence shown here is derived from an EMBL/GenBank/DDBJ whole genome shotgun (WGS) entry which is preliminary data.</text>
</comment>
<proteinExistence type="inferred from homology"/>
<name>A0ABT9NFG2_9ACTO</name>
<keyword evidence="2" id="KW-0813">Transport</keyword>
<evidence type="ECO:0000313" key="3">
    <source>
        <dbReference type="EMBL" id="MDP9806116.1"/>
    </source>
</evidence>
<evidence type="ECO:0000256" key="1">
    <source>
        <dbReference type="ARBA" id="ARBA00005417"/>
    </source>
</evidence>
<organism evidence="3 4">
    <name type="scientific">Trueperella bonasi</name>
    <dbReference type="NCBI Taxonomy" id="312286"/>
    <lineage>
        <taxon>Bacteria</taxon>
        <taxon>Bacillati</taxon>
        <taxon>Actinomycetota</taxon>
        <taxon>Actinomycetes</taxon>
        <taxon>Actinomycetales</taxon>
        <taxon>Actinomycetaceae</taxon>
        <taxon>Trueperella</taxon>
    </lineage>
</organism>
<protein>
    <submittedName>
        <fullName evidence="3">ABC-type multidrug transport system ATPase subunit</fullName>
    </submittedName>
</protein>
<dbReference type="Proteomes" id="UP001243212">
    <property type="component" value="Unassembled WGS sequence"/>
</dbReference>
<comment type="similarity">
    <text evidence="1">Belongs to the ABC transporter superfamily.</text>
</comment>
<dbReference type="RefSeq" id="WP_307682356.1">
    <property type="nucleotide sequence ID" value="NZ_JAUSQX010000001.1"/>
</dbReference>
<dbReference type="EMBL" id="JAUSQX010000001">
    <property type="protein sequence ID" value="MDP9806116.1"/>
    <property type="molecule type" value="Genomic_DNA"/>
</dbReference>
<evidence type="ECO:0000256" key="2">
    <source>
        <dbReference type="ARBA" id="ARBA00022448"/>
    </source>
</evidence>
<gene>
    <name evidence="3" type="ORF">J2S70_000698</name>
</gene>
<dbReference type="PANTHER" id="PTHR43335:SF4">
    <property type="entry name" value="ABC TRANSPORTER, ATP-BINDING PROTEIN"/>
    <property type="match status" value="1"/>
</dbReference>
<sequence length="88" mass="9639">MRYIVGLDNPTKGRALICGTEYSMLRSPLTTVGALLDGKAFHPKRTARQHLRIVAATHGFPMSRADEVMDLTGISSLAKKKVAIFRLA</sequence>
<keyword evidence="4" id="KW-1185">Reference proteome</keyword>
<accession>A0ABT9NFG2</accession>
<reference evidence="3 4" key="1">
    <citation type="submission" date="2023-07" db="EMBL/GenBank/DDBJ databases">
        <title>Sequencing the genomes of 1000 actinobacteria strains.</title>
        <authorList>
            <person name="Klenk H.-P."/>
        </authorList>
    </citation>
    <scope>NUCLEOTIDE SEQUENCE [LARGE SCALE GENOMIC DNA]</scope>
    <source>
        <strain evidence="3 4">DSM 17163</strain>
    </source>
</reference>
<evidence type="ECO:0000313" key="4">
    <source>
        <dbReference type="Proteomes" id="UP001243212"/>
    </source>
</evidence>